<evidence type="ECO:0000313" key="1">
    <source>
        <dbReference type="EMBL" id="GAA2156370.1"/>
    </source>
</evidence>
<comment type="caution">
    <text evidence="1">The sequence shown here is derived from an EMBL/GenBank/DDBJ whole genome shotgun (WGS) entry which is preliminary data.</text>
</comment>
<evidence type="ECO:0000313" key="2">
    <source>
        <dbReference type="Proteomes" id="UP001501020"/>
    </source>
</evidence>
<sequence>MIESWLWVAFPTDWMALHRVRGSTDDRHGVVRILRYRIFDFILKEAPSCAALQEPSWLIDAMICASIEESRSAQRLGEEVVRLRSTGFTWEQIGGLLHTNKTAAHKRFGHRPMKRGPRVNLSEFSDENLIEQISPLVFAREIEWAAPVVLRDLVVQARCQGHPWSEISAALGVGESAGQKRFGQGLPPMRIRQLMVELSWAANVAYSPAARKCFRKRLEIAKKRGYGGY</sequence>
<proteinExistence type="predicted"/>
<keyword evidence="2" id="KW-1185">Reference proteome</keyword>
<organism evidence="1 2">
    <name type="scientific">Actinomadura napierensis</name>
    <dbReference type="NCBI Taxonomy" id="267854"/>
    <lineage>
        <taxon>Bacteria</taxon>
        <taxon>Bacillati</taxon>
        <taxon>Actinomycetota</taxon>
        <taxon>Actinomycetes</taxon>
        <taxon>Streptosporangiales</taxon>
        <taxon>Thermomonosporaceae</taxon>
        <taxon>Actinomadura</taxon>
    </lineage>
</organism>
<dbReference type="Proteomes" id="UP001501020">
    <property type="component" value="Unassembled WGS sequence"/>
</dbReference>
<dbReference type="EMBL" id="BAAAMR010000072">
    <property type="protein sequence ID" value="GAA2156370.1"/>
    <property type="molecule type" value="Genomic_DNA"/>
</dbReference>
<gene>
    <name evidence="1" type="ORF">GCM10009727_65000</name>
</gene>
<accession>A0ABN3A9R7</accession>
<evidence type="ECO:0008006" key="3">
    <source>
        <dbReference type="Google" id="ProtNLM"/>
    </source>
</evidence>
<reference evidence="1 2" key="1">
    <citation type="journal article" date="2019" name="Int. J. Syst. Evol. Microbiol.">
        <title>The Global Catalogue of Microorganisms (GCM) 10K type strain sequencing project: providing services to taxonomists for standard genome sequencing and annotation.</title>
        <authorList>
            <consortium name="The Broad Institute Genomics Platform"/>
            <consortium name="The Broad Institute Genome Sequencing Center for Infectious Disease"/>
            <person name="Wu L."/>
            <person name="Ma J."/>
        </authorList>
    </citation>
    <scope>NUCLEOTIDE SEQUENCE [LARGE SCALE GENOMIC DNA]</scope>
    <source>
        <strain evidence="1 2">JCM 13850</strain>
    </source>
</reference>
<name>A0ABN3A9R7_9ACTN</name>
<protein>
    <recommendedName>
        <fullName evidence="3">Sigma-70 family RNA polymerase sigma factor</fullName>
    </recommendedName>
</protein>
<dbReference type="RefSeq" id="WP_344275964.1">
    <property type="nucleotide sequence ID" value="NZ_BAAAMR010000072.1"/>
</dbReference>